<name>Q9X0J5_THEMA</name>
<dbReference type="PIR" id="A72296">
    <property type="entry name" value="A72296"/>
</dbReference>
<dbReference type="PATRIC" id="fig|243274.5.peg.1126"/>
<accession>G4FEN7</accession>
<gene>
    <name evidence="2" type="ordered locus">TM_1111</name>
</gene>
<proteinExistence type="predicted"/>
<evidence type="ECO:0000313" key="3">
    <source>
        <dbReference type="Proteomes" id="UP000008183"/>
    </source>
</evidence>
<organism evidence="2 3">
    <name type="scientific">Thermotoga maritima (strain ATCC 43589 / DSM 3109 / JCM 10099 / NBRC 100826 / MSB8)</name>
    <dbReference type="NCBI Taxonomy" id="243274"/>
    <lineage>
        <taxon>Bacteria</taxon>
        <taxon>Thermotogati</taxon>
        <taxon>Thermotogota</taxon>
        <taxon>Thermotogae</taxon>
        <taxon>Thermotogales</taxon>
        <taxon>Thermotogaceae</taxon>
        <taxon>Thermotoga</taxon>
    </lineage>
</organism>
<dbReference type="EMBL" id="AE000512">
    <property type="protein sequence ID" value="AAD36187.1"/>
    <property type="molecule type" value="Genomic_DNA"/>
</dbReference>
<dbReference type="KEGG" id="tma:TM1111"/>
<accession>Q9X0J5</accession>
<protein>
    <submittedName>
        <fullName evidence="2">Uncharacterized protein</fullName>
    </submittedName>
</protein>
<keyword evidence="1" id="KW-0472">Membrane</keyword>
<evidence type="ECO:0000313" key="2">
    <source>
        <dbReference type="EMBL" id="AAD36187.1"/>
    </source>
</evidence>
<dbReference type="InParanoid" id="Q9X0J5"/>
<keyword evidence="1" id="KW-1133">Transmembrane helix</keyword>
<reference evidence="2 3" key="1">
    <citation type="journal article" date="1999" name="Nature">
        <title>Evidence for lateral gene transfer between Archaea and Bacteria from genome sequence of Thermotoga maritima.</title>
        <authorList>
            <person name="Nelson K.E."/>
            <person name="Clayton R.A."/>
            <person name="Gill S.R."/>
            <person name="Gwinn M.L."/>
            <person name="Dodson R.J."/>
            <person name="Haft D.H."/>
            <person name="Hickey E.K."/>
            <person name="Peterson J.D."/>
            <person name="Nelson W.C."/>
            <person name="Ketchum K.A."/>
            <person name="McDonald L."/>
            <person name="Utterback T.R."/>
            <person name="Malek J.A."/>
            <person name="Linher K.D."/>
            <person name="Garrett M.M."/>
            <person name="Stewart A.M."/>
            <person name="Cotton M.D."/>
            <person name="Pratt M.S."/>
            <person name="Phillips C.A."/>
            <person name="Richardson D."/>
            <person name="Heidelberg J."/>
            <person name="Sutton G.G."/>
            <person name="Fleischmann R.D."/>
            <person name="White O."/>
            <person name="Salzberg S.L."/>
            <person name="Smith H.O."/>
            <person name="Venter J.C."/>
            <person name="Fraser C.M."/>
        </authorList>
    </citation>
    <scope>NUCLEOTIDE SEQUENCE [LARGE SCALE GENOMIC DNA]</scope>
    <source>
        <strain evidence="3">ATCC 43589 / DSM 3109 / JCM 10099 / NBRC 100826 / MSB8</strain>
    </source>
</reference>
<keyword evidence="1" id="KW-0812">Transmembrane</keyword>
<feature type="transmembrane region" description="Helical" evidence="1">
    <location>
        <begin position="130"/>
        <end position="150"/>
    </location>
</feature>
<dbReference type="PaxDb" id="243274-THEMA_08790"/>
<dbReference type="OrthoDB" id="37626at2"/>
<dbReference type="AlphaFoldDB" id="Q9X0J5"/>
<keyword evidence="3" id="KW-1185">Reference proteome</keyword>
<evidence type="ECO:0000256" key="1">
    <source>
        <dbReference type="SAM" id="Phobius"/>
    </source>
</evidence>
<dbReference type="Proteomes" id="UP000008183">
    <property type="component" value="Chromosome"/>
</dbReference>
<dbReference type="EnsemblBacteria" id="AAD36187">
    <property type="protein sequence ID" value="AAD36187"/>
    <property type="gene ID" value="TM_1111"/>
</dbReference>
<sequence length="265" mass="28846">MEGFRAGQKALQPLLNLKPSGKCCRILMHHARRGAGGPLYPKSAVRGAEFPPEALRVGKRRDSGAMKTGSHATEPCEPGQAREGAAISRCFRVPWGSPVGAFRSCTPRSGEVDGGCVVHFSSGYSLVETLALMFCICTVVMIGLLSLSLAMKTRARLVYDIDLLTDEFYAVDFMKHEYEVKAAASPSVSVTSNSLSFNASYDKKSGTISYLVMFKDGLYKIVRFGLSGEGNNYLIETKKEIHFSQEGKVFSVMIGDTIYDLGISE</sequence>